<comment type="subcellular location">
    <subcellularLocation>
        <location evidence="1">Nucleus</location>
    </subcellularLocation>
</comment>
<evidence type="ECO:0000256" key="3">
    <source>
        <dbReference type="ARBA" id="ARBA00023125"/>
    </source>
</evidence>
<evidence type="ECO:0000259" key="7">
    <source>
        <dbReference type="PROSITE" id="PS51369"/>
    </source>
</evidence>
<keyword evidence="2" id="KW-0805">Transcription regulation</keyword>
<organism evidence="8 9">
    <name type="scientific">Digitaria exilis</name>
    <dbReference type="NCBI Taxonomy" id="1010633"/>
    <lineage>
        <taxon>Eukaryota</taxon>
        <taxon>Viridiplantae</taxon>
        <taxon>Streptophyta</taxon>
        <taxon>Embryophyta</taxon>
        <taxon>Tracheophyta</taxon>
        <taxon>Spermatophyta</taxon>
        <taxon>Magnoliopsida</taxon>
        <taxon>Liliopsida</taxon>
        <taxon>Poales</taxon>
        <taxon>Poaceae</taxon>
        <taxon>PACMAD clade</taxon>
        <taxon>Panicoideae</taxon>
        <taxon>Panicodae</taxon>
        <taxon>Paniceae</taxon>
        <taxon>Anthephorinae</taxon>
        <taxon>Digitaria</taxon>
    </lineage>
</organism>
<dbReference type="GO" id="GO:0043565">
    <property type="term" value="F:sequence-specific DNA binding"/>
    <property type="evidence" value="ECO:0007669"/>
    <property type="project" value="TreeGrafter"/>
</dbReference>
<dbReference type="InterPro" id="IPR017887">
    <property type="entry name" value="TF_TCP_subgr"/>
</dbReference>
<feature type="region of interest" description="Disordered" evidence="6">
    <location>
        <begin position="1"/>
        <end position="21"/>
    </location>
</feature>
<dbReference type="Pfam" id="PF03634">
    <property type="entry name" value="TCP"/>
    <property type="match status" value="1"/>
</dbReference>
<evidence type="ECO:0000256" key="6">
    <source>
        <dbReference type="SAM" id="MobiDB-lite"/>
    </source>
</evidence>
<keyword evidence="3" id="KW-0238">DNA-binding</keyword>
<accession>A0A835FLC0</accession>
<dbReference type="PANTHER" id="PTHR31072:SF234">
    <property type="entry name" value="TCP DOMAIN-CONTAINING PROTEIN"/>
    <property type="match status" value="1"/>
</dbReference>
<dbReference type="PANTHER" id="PTHR31072">
    <property type="entry name" value="TRANSCRIPTION FACTOR TCP4-RELATED"/>
    <property type="match status" value="1"/>
</dbReference>
<comment type="caution">
    <text evidence="8">The sequence shown here is derived from an EMBL/GenBank/DDBJ whole genome shotgun (WGS) entry which is preliminary data.</text>
</comment>
<feature type="domain" description="TCP" evidence="7">
    <location>
        <begin position="266"/>
        <end position="320"/>
    </location>
</feature>
<dbReference type="Proteomes" id="UP000636709">
    <property type="component" value="Unassembled WGS sequence"/>
</dbReference>
<dbReference type="EMBL" id="JACEFO010000618">
    <property type="protein sequence ID" value="KAF8762677.1"/>
    <property type="molecule type" value="Genomic_DNA"/>
</dbReference>
<dbReference type="PROSITE" id="PS51369">
    <property type="entry name" value="TCP"/>
    <property type="match status" value="1"/>
</dbReference>
<protein>
    <recommendedName>
        <fullName evidence="7">TCP domain-containing protein</fullName>
    </recommendedName>
</protein>
<evidence type="ECO:0000313" key="8">
    <source>
        <dbReference type="EMBL" id="KAF8762677.1"/>
    </source>
</evidence>
<feature type="region of interest" description="Disordered" evidence="6">
    <location>
        <begin position="492"/>
        <end position="524"/>
    </location>
</feature>
<dbReference type="OrthoDB" id="1928965at2759"/>
<evidence type="ECO:0000256" key="1">
    <source>
        <dbReference type="ARBA" id="ARBA00004123"/>
    </source>
</evidence>
<feature type="compositionally biased region" description="Polar residues" evidence="6">
    <location>
        <begin position="495"/>
        <end position="504"/>
    </location>
</feature>
<name>A0A835FLC0_9POAL</name>
<gene>
    <name evidence="8" type="ORF">HU200_009206</name>
</gene>
<evidence type="ECO:0000256" key="4">
    <source>
        <dbReference type="ARBA" id="ARBA00023163"/>
    </source>
</evidence>
<feature type="region of interest" description="Disordered" evidence="6">
    <location>
        <begin position="133"/>
        <end position="182"/>
    </location>
</feature>
<feature type="compositionally biased region" description="Acidic residues" evidence="6">
    <location>
        <begin position="509"/>
        <end position="524"/>
    </location>
</feature>
<evidence type="ECO:0000256" key="2">
    <source>
        <dbReference type="ARBA" id="ARBA00023015"/>
    </source>
</evidence>
<reference evidence="8" key="1">
    <citation type="submission" date="2020-07" db="EMBL/GenBank/DDBJ databases">
        <title>Genome sequence and genetic diversity analysis of an under-domesticated orphan crop, white fonio (Digitaria exilis).</title>
        <authorList>
            <person name="Bennetzen J.L."/>
            <person name="Chen S."/>
            <person name="Ma X."/>
            <person name="Wang X."/>
            <person name="Yssel A.E.J."/>
            <person name="Chaluvadi S.R."/>
            <person name="Johnson M."/>
            <person name="Gangashetty P."/>
            <person name="Hamidou F."/>
            <person name="Sanogo M.D."/>
            <person name="Zwaenepoel A."/>
            <person name="Wallace J."/>
            <person name="Van De Peer Y."/>
            <person name="Van Deynze A."/>
        </authorList>
    </citation>
    <scope>NUCLEOTIDE SEQUENCE</scope>
    <source>
        <tissue evidence="8">Leaves</tissue>
    </source>
</reference>
<dbReference type="AlphaFoldDB" id="A0A835FLC0"/>
<dbReference type="GO" id="GO:0003700">
    <property type="term" value="F:DNA-binding transcription factor activity"/>
    <property type="evidence" value="ECO:0007669"/>
    <property type="project" value="InterPro"/>
</dbReference>
<sequence length="524" mass="54550">MCFDAHRRQAHQRQATARPHRRAAAKAKGGRAIASAPALFLPAGDRFGLSERLVRCVLSLLPSTPPLLPMVARSIQSGAARRLVGGGGQRWRRDKFLWIPARGNRRRDSLLQASRVESFRNFTPFGGGPVTLSCVRGPSSRESNKNAKPLGKSSPKKTPPPNQKQRQTPHGEAPAEDQAKRGAPIRSLMESRAPGMADEAAEAFYLSAGAVGNAAAAVTVAAVDAMGSVEAGGSGTGMPKPESVPVELLGGGGGLQLANPSPAPRYRDRHTKVEGRGRRIRLAAPCAARVARLTRDLGHKSDGDTVRWLLQQSEPAIIAATGTGTVPAIAVTGSDGVLRLPAEPAATVSDAGGEQEEPGTKRRHKLQPTRAVAGFSALAPAPAAYYPVVADPLLQANGGGAISVSSGLAPASSTATPAGAIPFLAIPATGAGATCDGKQMIPPAAMWMVPQQAGAAGVAIQPTHYWAFPTNPELFNVANFQQQVAYDAEQLVGNGDSQDQQPCSHQLGEGDEEEIAVTDSSSEE</sequence>
<evidence type="ECO:0000256" key="5">
    <source>
        <dbReference type="ARBA" id="ARBA00023242"/>
    </source>
</evidence>
<evidence type="ECO:0000313" key="9">
    <source>
        <dbReference type="Proteomes" id="UP000636709"/>
    </source>
</evidence>
<keyword evidence="9" id="KW-1185">Reference proteome</keyword>
<dbReference type="GO" id="GO:0005634">
    <property type="term" value="C:nucleus"/>
    <property type="evidence" value="ECO:0007669"/>
    <property type="project" value="UniProtKB-SubCell"/>
</dbReference>
<dbReference type="InterPro" id="IPR005333">
    <property type="entry name" value="Transcription_factor_TCP"/>
</dbReference>
<keyword evidence="5" id="KW-0539">Nucleus</keyword>
<keyword evidence="4" id="KW-0804">Transcription</keyword>
<proteinExistence type="predicted"/>